<dbReference type="Gene3D" id="1.20.58.900">
    <property type="match status" value="1"/>
</dbReference>
<dbReference type="PANTHER" id="PTHR15591:SF13">
    <property type="entry name" value="RUN DOMAIN-CONTAINING PROTEIN"/>
    <property type="match status" value="1"/>
</dbReference>
<feature type="compositionally biased region" description="Polar residues" evidence="1">
    <location>
        <begin position="1156"/>
        <end position="1167"/>
    </location>
</feature>
<dbReference type="InterPro" id="IPR047343">
    <property type="entry name" value="RUSC1_2"/>
</dbReference>
<feature type="compositionally biased region" description="Polar residues" evidence="1">
    <location>
        <begin position="1009"/>
        <end position="1025"/>
    </location>
</feature>
<feature type="compositionally biased region" description="Low complexity" evidence="1">
    <location>
        <begin position="198"/>
        <end position="228"/>
    </location>
</feature>
<sequence length="1299" mass="142093">MSSSLRPPPPPSPPPRPPLPLSSGDSISLKQSERMNRATASENELPRALLMVELYDFNPSSLSNRMLPTSENRSGGGGGGGAVSRRFWPSYIDQHVAQLDFDASVMVTSGDGDDRGTGASAGAEDIFGSSMMMMLGTGADPSLISTDSLDMEQLRVRCECNKNNDYKLTFEDSGQWTTSGIGGSFTTNATASPPVPHQQQQRRTALKRQQQQQLKQRVNKSSSNNNNNFELDTNVHDELGEGNKRTRLYTAVMDNHGLGLRLLEELNNDDDGDAGGHGIVAGEHGEGWRKHSFLDELLNNNNCTSSSQCHFRETGAGGTEMMTTWGRLQGGMDKQMEPPFNSEKVYSLPELNSRRQCDVTELTTFVKGTSSPAIALQQQHPSPQVQAVHAPLPTSKFNGHGACGTITNSTTTSSLSSVTSSVPKRPTSSLVDNFMDQQQKLHQRQQQQNAPPTDYEYSETYLGDGRYIDMNKNEIGYVPSNTASIQRSGDQLEDLDLRRRELLLHNDGSGSGEFERRTPTTTTTKFNQSTERQQQRLYEMGTKTATAGASSSSRTAPAAATTTTAHQQQQQRRTFADLSPSRTVPDLKFIALAHNVPSICPSSTSLDNLLCRARNCGGGGDGANKSIAIDELIDCCASSERIISEAADGASDGPDSGLGSSHSDGPSHIEDWSSLSVLLPRNVLEACSFFKSNSFLLTGSSNNIEGHQQRRAAPPRSFTSAGLWRLKEKEECLRKRPLSACHRCLGRAADADSNDLTPSPTCAAKTSFDCFCGGCCCCGGDGGTAWDQQQQQHRACSEEPCTKSAVFARHVCPSLRTRAVLTQKLRLHARELALIGLPIYDQKRAIIERVVEGVAEIIRGASSVVLMKALERLLGDELLPGVRMWNVISKVTGPGPVTRDVYQLIQQLEASEKPDHSRVGHFFRGLLALHSLDGWLSYVVLKEHVLRPFYAPSAFLIGAQTAYRSLYWRLVESVELLSVLNQCGGAGKRWERRQQQQHQHQRLDGGVGTTTANTSTAMGRRQSLTEVVVDQPTASTTTAASWSGAARLPNDSRVPKSSSVPTKLLAAATNTEERIDEEEEEEENVQEDEDAQQQQQTVNLEDVTLVEVDATEVEGEVRHVHSMLEGESNNNQSMHDVDAPTALKPSRIPILRTRSRSSMHSNANTTLSPTSPRSRSSSSRPTPPTAPPMFVVCPVSEAIVVEESSASSSLDHNEHQNRHHHRFPQQFGTLLPLEKGECVRVLSVRGEYTRCSRLPSQHKQRQQKHPLLSLLNGLVPTKALQFGERRRTVGTTTLPPPPQ</sequence>
<feature type="compositionally biased region" description="Polar residues" evidence="1">
    <location>
        <begin position="525"/>
        <end position="536"/>
    </location>
</feature>
<evidence type="ECO:0000313" key="3">
    <source>
        <dbReference type="Proteomes" id="UP000887572"/>
    </source>
</evidence>
<evidence type="ECO:0000259" key="2">
    <source>
        <dbReference type="PROSITE" id="PS50826"/>
    </source>
</evidence>
<name>A0A914HEZ9_GLORO</name>
<proteinExistence type="predicted"/>
<feature type="compositionally biased region" description="Low complexity" evidence="1">
    <location>
        <begin position="1168"/>
        <end position="1180"/>
    </location>
</feature>
<dbReference type="Pfam" id="PF02759">
    <property type="entry name" value="RUN"/>
    <property type="match status" value="1"/>
</dbReference>
<feature type="region of interest" description="Disordered" evidence="1">
    <location>
        <begin position="504"/>
        <end position="578"/>
    </location>
</feature>
<dbReference type="InterPro" id="IPR004012">
    <property type="entry name" value="Run_dom"/>
</dbReference>
<feature type="compositionally biased region" description="Polar residues" evidence="1">
    <location>
        <begin position="179"/>
        <end position="191"/>
    </location>
</feature>
<feature type="domain" description="RUN" evidence="2">
    <location>
        <begin position="857"/>
        <end position="987"/>
    </location>
</feature>
<keyword evidence="3" id="KW-1185">Reference proteome</keyword>
<feature type="region of interest" description="Disordered" evidence="1">
    <location>
        <begin position="990"/>
        <end position="1102"/>
    </location>
</feature>
<accession>A0A914HEZ9</accession>
<evidence type="ECO:0000256" key="1">
    <source>
        <dbReference type="SAM" id="MobiDB-lite"/>
    </source>
</evidence>
<feature type="region of interest" description="Disordered" evidence="1">
    <location>
        <begin position="179"/>
        <end position="238"/>
    </location>
</feature>
<dbReference type="Proteomes" id="UP000887572">
    <property type="component" value="Unplaced"/>
</dbReference>
<feature type="compositionally biased region" description="Low complexity" evidence="1">
    <location>
        <begin position="542"/>
        <end position="573"/>
    </location>
</feature>
<evidence type="ECO:0000313" key="4">
    <source>
        <dbReference type="WBParaSite" id="Gr19_v10_g16751.t1"/>
    </source>
</evidence>
<feature type="region of interest" description="Disordered" evidence="1">
    <location>
        <begin position="1"/>
        <end position="26"/>
    </location>
</feature>
<reference evidence="4" key="1">
    <citation type="submission" date="2022-11" db="UniProtKB">
        <authorList>
            <consortium name="WormBaseParasite"/>
        </authorList>
    </citation>
    <scope>IDENTIFICATION</scope>
</reference>
<protein>
    <submittedName>
        <fullName evidence="4">RUN domain-containing protein</fullName>
    </submittedName>
</protein>
<dbReference type="WBParaSite" id="Gr19_v10_g16751.t1">
    <property type="protein sequence ID" value="Gr19_v10_g16751.t1"/>
    <property type="gene ID" value="Gr19_v10_g16751"/>
</dbReference>
<feature type="compositionally biased region" description="Acidic residues" evidence="1">
    <location>
        <begin position="1074"/>
        <end position="1091"/>
    </location>
</feature>
<dbReference type="InterPro" id="IPR037213">
    <property type="entry name" value="Run_dom_sf"/>
</dbReference>
<organism evidence="3 4">
    <name type="scientific">Globodera rostochiensis</name>
    <name type="common">Golden nematode worm</name>
    <name type="synonym">Heterodera rostochiensis</name>
    <dbReference type="NCBI Taxonomy" id="31243"/>
    <lineage>
        <taxon>Eukaryota</taxon>
        <taxon>Metazoa</taxon>
        <taxon>Ecdysozoa</taxon>
        <taxon>Nematoda</taxon>
        <taxon>Chromadorea</taxon>
        <taxon>Rhabditida</taxon>
        <taxon>Tylenchina</taxon>
        <taxon>Tylenchomorpha</taxon>
        <taxon>Tylenchoidea</taxon>
        <taxon>Heteroderidae</taxon>
        <taxon>Heteroderinae</taxon>
        <taxon>Globodera</taxon>
    </lineage>
</organism>
<dbReference type="PROSITE" id="PS50826">
    <property type="entry name" value="RUN"/>
    <property type="match status" value="1"/>
</dbReference>
<feature type="compositionally biased region" description="Pro residues" evidence="1">
    <location>
        <begin position="1"/>
        <end position="20"/>
    </location>
</feature>
<feature type="compositionally biased region" description="Low complexity" evidence="1">
    <location>
        <begin position="1033"/>
        <end position="1046"/>
    </location>
</feature>
<feature type="region of interest" description="Disordered" evidence="1">
    <location>
        <begin position="1124"/>
        <end position="1188"/>
    </location>
</feature>
<dbReference type="PANTHER" id="PTHR15591">
    <property type="entry name" value="RUN AND SH3 DOMAIN CONTAINING"/>
    <property type="match status" value="1"/>
</dbReference>
<dbReference type="GO" id="GO:0031410">
    <property type="term" value="C:cytoplasmic vesicle"/>
    <property type="evidence" value="ECO:0007669"/>
    <property type="project" value="TreeGrafter"/>
</dbReference>